<comment type="caution">
    <text evidence="5">The sequence shown here is derived from an EMBL/GenBank/DDBJ whole genome shotgun (WGS) entry which is preliminary data.</text>
</comment>
<comment type="similarity">
    <text evidence="1">Belongs to the phage antitermination Q type 1 family.</text>
</comment>
<dbReference type="Proteomes" id="UP001193920">
    <property type="component" value="Unassembled WGS sequence"/>
</dbReference>
<dbReference type="Pfam" id="PF06530">
    <property type="entry name" value="Phage_antitermQ"/>
    <property type="match status" value="1"/>
</dbReference>
<dbReference type="AlphaFoldDB" id="A0AAW3YM50"/>
<protein>
    <submittedName>
        <fullName evidence="5">Uncharacterized protein</fullName>
    </submittedName>
</protein>
<gene>
    <name evidence="5" type="ORF">ID854_01230</name>
</gene>
<keyword evidence="2" id="KW-0805">Transcription regulation</keyword>
<organism evidence="5">
    <name type="scientific">Xenorhabdus szentirmaii</name>
    <dbReference type="NCBI Taxonomy" id="290112"/>
    <lineage>
        <taxon>Bacteria</taxon>
        <taxon>Pseudomonadati</taxon>
        <taxon>Pseudomonadota</taxon>
        <taxon>Gammaproteobacteria</taxon>
        <taxon>Enterobacterales</taxon>
        <taxon>Morganellaceae</taxon>
        <taxon>Xenorhabdus</taxon>
    </lineage>
</organism>
<dbReference type="RefSeq" id="WP_071991802.1">
    <property type="nucleotide sequence ID" value="NZ_CAWNPE010000001.1"/>
</dbReference>
<dbReference type="InterPro" id="IPR010534">
    <property type="entry name" value="Phage_933W_GpQ"/>
</dbReference>
<keyword evidence="3" id="KW-0238">DNA-binding</keyword>
<evidence type="ECO:0000256" key="3">
    <source>
        <dbReference type="ARBA" id="ARBA00023125"/>
    </source>
</evidence>
<accession>A0AAW3YM50</accession>
<dbReference type="GO" id="GO:0003677">
    <property type="term" value="F:DNA binding"/>
    <property type="evidence" value="ECO:0007669"/>
    <property type="project" value="UniProtKB-KW"/>
</dbReference>
<evidence type="ECO:0000256" key="2">
    <source>
        <dbReference type="ARBA" id="ARBA00023015"/>
    </source>
</evidence>
<evidence type="ECO:0000256" key="4">
    <source>
        <dbReference type="ARBA" id="ARBA00023163"/>
    </source>
</evidence>
<dbReference type="EMBL" id="JACXBF010000042">
    <property type="protein sequence ID" value="MBD2799115.1"/>
    <property type="molecule type" value="Genomic_DNA"/>
</dbReference>
<evidence type="ECO:0000256" key="1">
    <source>
        <dbReference type="ARBA" id="ARBA00010234"/>
    </source>
</evidence>
<dbReference type="GeneID" id="97127188"/>
<dbReference type="GO" id="GO:0060567">
    <property type="term" value="P:negative regulation of termination of DNA-templated transcription"/>
    <property type="evidence" value="ECO:0007669"/>
    <property type="project" value="InterPro"/>
</dbReference>
<name>A0AAW3YM50_9GAMM</name>
<evidence type="ECO:0000313" key="5">
    <source>
        <dbReference type="EMBL" id="MBD2799115.1"/>
    </source>
</evidence>
<sequence>MRFYRVPCVGGIPKRAIGCKFKLREREIRRRMLLAESFIFGCFGVLNKSLDLDLIYGFHSNYAKKHISTLSIQL</sequence>
<reference evidence="5" key="2">
    <citation type="journal article" date="2024" name="Toxins">
        <title>Genome Sequence Analysis of Native Xenorhabdus Strains Isolated from Entomopathogenic Nematodes in Argentina.</title>
        <authorList>
            <person name="Palma L."/>
            <person name="Frizzo L."/>
            <person name="Kaiser S."/>
            <person name="Berry C."/>
            <person name="Caballero P."/>
            <person name="Bode H.B."/>
            <person name="Del Valle E.E."/>
        </authorList>
    </citation>
    <scope>NUCLEOTIDE SEQUENCE</scope>
    <source>
        <strain evidence="5">M</strain>
    </source>
</reference>
<keyword evidence="4" id="KW-0804">Transcription</keyword>
<reference evidence="5" key="1">
    <citation type="submission" date="2020-09" db="EMBL/GenBank/DDBJ databases">
        <authorList>
            <person name="Palma L."/>
            <person name="Caballero P."/>
            <person name="Berry C."/>
            <person name="Del Valle E."/>
        </authorList>
    </citation>
    <scope>NUCLEOTIDE SEQUENCE</scope>
    <source>
        <strain evidence="5">M</strain>
    </source>
</reference>
<proteinExistence type="inferred from homology"/>